<feature type="region of interest" description="Disordered" evidence="1">
    <location>
        <begin position="1740"/>
        <end position="1765"/>
    </location>
</feature>
<dbReference type="InterPro" id="IPR022155">
    <property type="entry name" value="DUF3684"/>
</dbReference>
<dbReference type="InterPro" id="IPR036890">
    <property type="entry name" value="HATPase_C_sf"/>
</dbReference>
<accession>A0A9P3H9Z8</accession>
<evidence type="ECO:0000313" key="4">
    <source>
        <dbReference type="Proteomes" id="UP000827284"/>
    </source>
</evidence>
<feature type="region of interest" description="Disordered" evidence="1">
    <location>
        <begin position="1494"/>
        <end position="1524"/>
    </location>
</feature>
<dbReference type="PANTHER" id="PTHR47839">
    <property type="entry name" value="DOMAIN PROTEIN, PUTATIVE (AFU_ORTHOLOGUE AFUA_6G04830)-RELATED"/>
    <property type="match status" value="1"/>
</dbReference>
<evidence type="ECO:0000313" key="3">
    <source>
        <dbReference type="EMBL" id="GJJ72899.1"/>
    </source>
</evidence>
<evidence type="ECO:0000259" key="2">
    <source>
        <dbReference type="Pfam" id="PF25794"/>
    </source>
</evidence>
<keyword evidence="4" id="KW-1185">Reference proteome</keyword>
<dbReference type="InterPro" id="IPR058210">
    <property type="entry name" value="SACS/Nov_dom"/>
</dbReference>
<dbReference type="EMBL" id="BQFW01000007">
    <property type="protein sequence ID" value="GJJ72899.1"/>
    <property type="molecule type" value="Genomic_DNA"/>
</dbReference>
<gene>
    <name evidence="3" type="ORF">EMPS_05257</name>
</gene>
<protein>
    <recommendedName>
        <fullName evidence="2">Sacsin/Nov domain-containing protein</fullName>
    </recommendedName>
</protein>
<proteinExistence type="predicted"/>
<feature type="region of interest" description="Disordered" evidence="1">
    <location>
        <begin position="1405"/>
        <end position="1468"/>
    </location>
</feature>
<feature type="domain" description="Sacsin/Nov" evidence="2">
    <location>
        <begin position="31"/>
        <end position="145"/>
    </location>
</feature>
<evidence type="ECO:0000256" key="1">
    <source>
        <dbReference type="SAM" id="MobiDB-lite"/>
    </source>
</evidence>
<feature type="region of interest" description="Disordered" evidence="1">
    <location>
        <begin position="777"/>
        <end position="816"/>
    </location>
</feature>
<dbReference type="Pfam" id="PF25794">
    <property type="entry name" value="SACS"/>
    <property type="match status" value="1"/>
</dbReference>
<feature type="compositionally biased region" description="Low complexity" evidence="1">
    <location>
        <begin position="1500"/>
        <end position="1510"/>
    </location>
</feature>
<dbReference type="NCBIfam" id="NF047352">
    <property type="entry name" value="P_loop_sacsin"/>
    <property type="match status" value="1"/>
</dbReference>
<dbReference type="PANTHER" id="PTHR47839:SF1">
    <property type="entry name" value="DOMAIN PROTEIN, PUTATIVE (AFU_ORTHOLOGUE AFUA_6G04830)-RELATED"/>
    <property type="match status" value="1"/>
</dbReference>
<reference evidence="3" key="1">
    <citation type="submission" date="2021-11" db="EMBL/GenBank/DDBJ databases">
        <authorList>
            <person name="Herlambang A."/>
            <person name="Guo Y."/>
            <person name="Takashima Y."/>
            <person name="Nishizawa T."/>
        </authorList>
    </citation>
    <scope>NUCLEOTIDE SEQUENCE</scope>
    <source>
        <strain evidence="3">E1425</strain>
    </source>
</reference>
<organism evidence="3 4">
    <name type="scientific">Entomortierella parvispora</name>
    <dbReference type="NCBI Taxonomy" id="205924"/>
    <lineage>
        <taxon>Eukaryota</taxon>
        <taxon>Fungi</taxon>
        <taxon>Fungi incertae sedis</taxon>
        <taxon>Mucoromycota</taxon>
        <taxon>Mortierellomycotina</taxon>
        <taxon>Mortierellomycetes</taxon>
        <taxon>Mortierellales</taxon>
        <taxon>Mortierellaceae</taxon>
        <taxon>Entomortierella</taxon>
    </lineage>
</organism>
<feature type="compositionally biased region" description="Polar residues" evidence="1">
    <location>
        <begin position="1427"/>
        <end position="1440"/>
    </location>
</feature>
<feature type="compositionally biased region" description="Low complexity" evidence="1">
    <location>
        <begin position="1449"/>
        <end position="1463"/>
    </location>
</feature>
<reference evidence="3" key="2">
    <citation type="journal article" date="2022" name="Microbiol. Resour. Announc.">
        <title>Whole-Genome Sequence of Entomortierella parvispora E1425, a Mucoromycotan Fungus Associated with Burkholderiaceae-Related Endosymbiotic Bacteria.</title>
        <authorList>
            <person name="Herlambang A."/>
            <person name="Guo Y."/>
            <person name="Takashima Y."/>
            <person name="Narisawa K."/>
            <person name="Ohta H."/>
            <person name="Nishizawa T."/>
        </authorList>
    </citation>
    <scope>NUCLEOTIDE SEQUENCE</scope>
    <source>
        <strain evidence="3">E1425</strain>
    </source>
</reference>
<dbReference type="Pfam" id="PF12449">
    <property type="entry name" value="DUF3684"/>
    <property type="match status" value="1"/>
</dbReference>
<dbReference type="Gene3D" id="3.30.565.10">
    <property type="entry name" value="Histidine kinase-like ATPase, C-terminal domain"/>
    <property type="match status" value="1"/>
</dbReference>
<name>A0A9P3H9Z8_9FUNG</name>
<dbReference type="SUPFAM" id="SSF55874">
    <property type="entry name" value="ATPase domain of HSP90 chaperone/DNA topoisomerase II/histidine kinase"/>
    <property type="match status" value="1"/>
</dbReference>
<comment type="caution">
    <text evidence="3">The sequence shown here is derived from an EMBL/GenBank/DDBJ whole genome shotgun (WGS) entry which is preliminary data.</text>
</comment>
<sequence>MATKKSALDALRSQVLSKTGAEERVEVNQRHLIDKILARYSAEFVVYRELMQNSDDAGAKGIEIVFETANPNSQESAPSLSAKITRVLFKNNGMDFRPEDWNRLKKIAEGNPDESKIGAFGVGFYSLFSICEEPFVSSGKECMAFYWRNDQLYAKRAAIPDEEATKDSWTTFLLDMREPIDMVNMEDFGQFLARSLGFTANLRDVSVFLDHHRLLNISKKMREPRPMTLPKTMYMTSPQKIFTLKSVDLQSVQLDATRMEVSRWTREVSTSTTTIFLRTASGNLDVKVSKQFSTEMERTTKKYPPSQTAIQILYVGHDEKQASADNKSIFKDLVPFPEQGRIFIGFPTHQTTGFSSHVAGRFIPTVERESLDFVDKCLQVWNHELLSMAGLLSRTLYEDELSQIGNLYNEMILTHQKPDQPDDEGTATARDWLEKRALHALQAFQFHPSTPSPQVGHYIDAYFFRMSTLPLSILSSHGVKDLDKVRIPEPSMSTFLTKLPTISSNVYTGSQKYMDKLEKAGKLHRITFKDVLTELENRTLTEAQMVAMLRWWMDFSSKYVLPDSEVNAFFQLALVCSGDTVKPLSALKWFVNPKVTPIDMPLPPNTIPYDITKSFTQPDLIRISGSWNELSLLEWTKFIVNDPDLETSPVFAEKVLLVLSRGWAQLPESNQRAIVAMLSQKKCIPTKYGMKLPNESYFRTVTLFPDLPVMIFQKAPLEKLLVSMGARKSVELQLVFDRLVNAGSWDHMQLVKYLTSVRETLSSGEMKRLKATSIFPREDLSVDKPTSPPTPPPKPDDDRESAGTPPPPPIPVKRYPANTLYAPSEVHAALGLPVIEWKGRWRSTSDEAKLLLELGLITHPPLEALLALAAPPTEKSIQAKALNYFLENFKTLYALQYSPSKYKVAFLPTTTNTMETPEGCFSNPACSVMEFPVLREDLRIHAAMLGIRENPLPVRLLERLSQKPPATKEKARQIFEFLGKFQGEFGHHHWSALRILKFIPLDDTGKNYVEPQGCYFDKKDSAYHQDLLTTVDFGRTANLFLKACGVKEEPTPVELAQLVVRSPQDFLNRNGGVESYKSILRQIASHMHVIGGHKTLMAEMVRTPFLLAEKRIAEDETTEAGGEQGEENANLGQIVVQYKLAKASDIYLIDDTVLQQIFTPLSAPMESHLENLYETLGSTWISRQVKETCRPQGSLAVTRRSESLQELIVERAPLLLSDHPANRLNFNLDWLTTKLKVRHVPEIQRRREFIPTGATHVESTTACIVQDQAKAYYLLVTAKGDMDYFDIAEALATLMLKKKKLNDSIWWSNLLHSSLVSLKRKGFQVDRILNAKKAEIARVEAAAKADAAAAAQAAASAKLGPKQTAEYLAQLKEVFPDCDPAYLTEMISKETQDHVRRVTMKLLDGGYPRIKNGNTNRPVPPVPGSFPTAQEPSNVSTISTLPPAPVANTTSHTQEASTSSTSSTGGGGFFSRLKTWGRDSSIVKAASNLAQNGTLTGIESSGSGAPTTKGTPPPPQLNPVIKGFSPDYQQNLQQSLKAAVSNCRSNGRDDIKSEPTVSQVSEVLTSSYCDVKPGHQLNFAGHAGELELYLDTSCDADAIMTKENLKSLARFVKLLMVLAQEVFQLQPSTMHVYFDPEGSTIAFNRGGALFFNWRYYVALGHDEGAGTSQKKVQGKTISARDEGMIYWFFTLAHELAHNFVGDHNSQHEFYFSSFCEQYLPALMLAMATKSSPLEEVTADETAVDTVASPTTKAAPRNLMDTPVPN</sequence>
<dbReference type="OrthoDB" id="10031156at2759"/>
<dbReference type="Proteomes" id="UP000827284">
    <property type="component" value="Unassembled WGS sequence"/>
</dbReference>